<evidence type="ECO:0000313" key="2">
    <source>
        <dbReference type="Proteomes" id="UP001499994"/>
    </source>
</evidence>
<dbReference type="RefSeq" id="WP_346082728.1">
    <property type="nucleotide sequence ID" value="NZ_BAABDG010000010.1"/>
</dbReference>
<comment type="caution">
    <text evidence="1">The sequence shown here is derived from an EMBL/GenBank/DDBJ whole genome shotgun (WGS) entry which is preliminary data.</text>
</comment>
<dbReference type="Proteomes" id="UP001499994">
    <property type="component" value="Unassembled WGS sequence"/>
</dbReference>
<accession>A0ABP7M1E5</accession>
<proteinExistence type="predicted"/>
<sequence length="307" mass="35283">MLDNLESLPSNDEFFWADFIEIRALVHPDNCFSRGELDSVMLAQPENRGREASREKWRFATDFVLQRISIFGDSYPFVLSEDRDTLSVSLPEDSLSTIQKLYLSLLLCANIKYVPTRRRHELTRAFELISLPIFKSILPKGTSVYPNWAGGGEQARYVGSLFQKYQSIASDIRCESVNLRERDFRNNDHGDGGIDIVAWHPMGDERDAIPIAFVQCGCSQKEWIAKQLEASPAKLISKMPVIHPWSTYYFLPQDLRWMDGDWAYKADIGGAIFVDRLRLINLARENELFEELPPTPYVSEAINMSYR</sequence>
<evidence type="ECO:0000313" key="1">
    <source>
        <dbReference type="EMBL" id="GAA3911678.1"/>
    </source>
</evidence>
<reference evidence="2" key="1">
    <citation type="journal article" date="2019" name="Int. J. Syst. Evol. Microbiol.">
        <title>The Global Catalogue of Microorganisms (GCM) 10K type strain sequencing project: providing services to taxonomists for standard genome sequencing and annotation.</title>
        <authorList>
            <consortium name="The Broad Institute Genomics Platform"/>
            <consortium name="The Broad Institute Genome Sequencing Center for Infectious Disease"/>
            <person name="Wu L."/>
            <person name="Ma J."/>
        </authorList>
    </citation>
    <scope>NUCLEOTIDE SEQUENCE [LARGE SCALE GENOMIC DNA]</scope>
    <source>
        <strain evidence="2">JCM 17201</strain>
    </source>
</reference>
<keyword evidence="2" id="KW-1185">Reference proteome</keyword>
<protein>
    <submittedName>
        <fullName evidence="1">Uncharacterized protein</fullName>
    </submittedName>
</protein>
<organism evidence="1 2">
    <name type="scientific">Gibbsiella dentisursi</name>
    <dbReference type="NCBI Taxonomy" id="796890"/>
    <lineage>
        <taxon>Bacteria</taxon>
        <taxon>Pseudomonadati</taxon>
        <taxon>Pseudomonadota</taxon>
        <taxon>Gammaproteobacteria</taxon>
        <taxon>Enterobacterales</taxon>
        <taxon>Yersiniaceae</taxon>
        <taxon>Gibbsiella</taxon>
    </lineage>
</organism>
<dbReference type="EMBL" id="BAABDG010000010">
    <property type="protein sequence ID" value="GAA3911678.1"/>
    <property type="molecule type" value="Genomic_DNA"/>
</dbReference>
<gene>
    <name evidence="1" type="ORF">GCM10022405_41050</name>
</gene>
<name>A0ABP7M1E5_9GAMM</name>